<dbReference type="EMBL" id="JAVXUO010000167">
    <property type="protein sequence ID" value="KAK2994843.1"/>
    <property type="molecule type" value="Genomic_DNA"/>
</dbReference>
<name>A0AA88UV06_9ASTE</name>
<comment type="caution">
    <text evidence="1">The sequence shown here is derived from an EMBL/GenBank/DDBJ whole genome shotgun (WGS) entry which is preliminary data.</text>
</comment>
<reference evidence="1" key="1">
    <citation type="submission" date="2022-12" db="EMBL/GenBank/DDBJ databases">
        <title>Draft genome assemblies for two species of Escallonia (Escalloniales).</title>
        <authorList>
            <person name="Chanderbali A."/>
            <person name="Dervinis C."/>
            <person name="Anghel I."/>
            <person name="Soltis D."/>
            <person name="Soltis P."/>
            <person name="Zapata F."/>
        </authorList>
    </citation>
    <scope>NUCLEOTIDE SEQUENCE</scope>
    <source>
        <strain evidence="1">UCBG92.1500</strain>
        <tissue evidence="1">Leaf</tissue>
    </source>
</reference>
<evidence type="ECO:0000313" key="2">
    <source>
        <dbReference type="Proteomes" id="UP001187471"/>
    </source>
</evidence>
<gene>
    <name evidence="1" type="ORF">RJ640_026040</name>
</gene>
<keyword evidence="2" id="KW-1185">Reference proteome</keyword>
<evidence type="ECO:0000313" key="1">
    <source>
        <dbReference type="EMBL" id="KAK2994843.1"/>
    </source>
</evidence>
<dbReference type="AlphaFoldDB" id="A0AA88UV06"/>
<dbReference type="Proteomes" id="UP001187471">
    <property type="component" value="Unassembled WGS sequence"/>
</dbReference>
<proteinExistence type="predicted"/>
<sequence>MASRKSSMMLSLSGPSSLHDIDLHVTLLISFIGFYYIRDITTNPDWERAYQYEIPVLARIRFDGT</sequence>
<protein>
    <submittedName>
        <fullName evidence="1">Uncharacterized protein</fullName>
    </submittedName>
</protein>
<feature type="non-terminal residue" evidence="1">
    <location>
        <position position="65"/>
    </location>
</feature>
<accession>A0AA88UV06</accession>
<organism evidence="1 2">
    <name type="scientific">Escallonia rubra</name>
    <dbReference type="NCBI Taxonomy" id="112253"/>
    <lineage>
        <taxon>Eukaryota</taxon>
        <taxon>Viridiplantae</taxon>
        <taxon>Streptophyta</taxon>
        <taxon>Embryophyta</taxon>
        <taxon>Tracheophyta</taxon>
        <taxon>Spermatophyta</taxon>
        <taxon>Magnoliopsida</taxon>
        <taxon>eudicotyledons</taxon>
        <taxon>Gunneridae</taxon>
        <taxon>Pentapetalae</taxon>
        <taxon>asterids</taxon>
        <taxon>campanulids</taxon>
        <taxon>Escalloniales</taxon>
        <taxon>Escalloniaceae</taxon>
        <taxon>Escallonia</taxon>
    </lineage>
</organism>